<dbReference type="GeneID" id="9824643"/>
<sequence>MRSSPEFGPNIPERAYTRFDDYKAMRYLLRLSVRISPVSSEEDTAGQSKYDLDANKLDYVTEEKPQWTDSLITLFEEQSEQGYNYTQISKFFHEAVPGTEPESYIEYSVVNDLLYID</sequence>
<dbReference type="HOGENOM" id="CLU_2087048_0_0_1"/>
<evidence type="ECO:0000313" key="2">
    <source>
        <dbReference type="Proteomes" id="UP000008281"/>
    </source>
</evidence>
<dbReference type="KEGG" id="crq:GCK72_022558"/>
<dbReference type="CTD" id="9824643"/>
<organism evidence="2">
    <name type="scientific">Caenorhabditis remanei</name>
    <name type="common">Caenorhabditis vulgaris</name>
    <dbReference type="NCBI Taxonomy" id="31234"/>
    <lineage>
        <taxon>Eukaryota</taxon>
        <taxon>Metazoa</taxon>
        <taxon>Ecdysozoa</taxon>
        <taxon>Nematoda</taxon>
        <taxon>Chromadorea</taxon>
        <taxon>Rhabditida</taxon>
        <taxon>Rhabditina</taxon>
        <taxon>Rhabditomorpha</taxon>
        <taxon>Rhabditoidea</taxon>
        <taxon>Rhabditidae</taxon>
        <taxon>Peloderinae</taxon>
        <taxon>Caenorhabditis</taxon>
    </lineage>
</organism>
<proteinExistence type="predicted"/>
<accession>E3N4L6</accession>
<keyword evidence="2" id="KW-1185">Reference proteome</keyword>
<dbReference type="Proteomes" id="UP000008281">
    <property type="component" value="Unassembled WGS sequence"/>
</dbReference>
<gene>
    <name evidence="1" type="ORF">CRE_29114</name>
</gene>
<reference evidence="1" key="1">
    <citation type="submission" date="2007-07" db="EMBL/GenBank/DDBJ databases">
        <title>PCAP assembly of the Caenorhabditis remanei genome.</title>
        <authorList>
            <consortium name="The Caenorhabditis remanei Sequencing Consortium"/>
            <person name="Wilson R.K."/>
        </authorList>
    </citation>
    <scope>NUCLEOTIDE SEQUENCE [LARGE SCALE GENOMIC DNA]</scope>
    <source>
        <strain evidence="1">PB4641</strain>
    </source>
</reference>
<evidence type="ECO:0000313" key="1">
    <source>
        <dbReference type="EMBL" id="EFO85537.1"/>
    </source>
</evidence>
<dbReference type="AlphaFoldDB" id="E3N4L6"/>
<name>E3N4L6_CAERE</name>
<protein>
    <submittedName>
        <fullName evidence="1">Uncharacterized protein</fullName>
    </submittedName>
</protein>
<dbReference type="EMBL" id="DS268526">
    <property type="protein sequence ID" value="EFO85537.1"/>
    <property type="molecule type" value="Genomic_DNA"/>
</dbReference>
<dbReference type="RefSeq" id="XP_003096638.2">
    <property type="nucleotide sequence ID" value="XM_003096590.2"/>
</dbReference>